<name>A0AA47EHR5_9CLOT</name>
<accession>A0AA47EHR5</accession>
<dbReference type="RefSeq" id="WP_216124558.1">
    <property type="nucleotide sequence ID" value="NZ_CP086239.1"/>
</dbReference>
<dbReference type="Proteomes" id="UP001164733">
    <property type="component" value="Chromosome"/>
</dbReference>
<evidence type="ECO:0000313" key="1">
    <source>
        <dbReference type="EMBL" id="WAG59614.1"/>
    </source>
</evidence>
<organism evidence="1 2">
    <name type="scientific">Clostridium estertheticum</name>
    <dbReference type="NCBI Taxonomy" id="238834"/>
    <lineage>
        <taxon>Bacteria</taxon>
        <taxon>Bacillati</taxon>
        <taxon>Bacillota</taxon>
        <taxon>Clostridia</taxon>
        <taxon>Eubacteriales</taxon>
        <taxon>Clostridiaceae</taxon>
        <taxon>Clostridium</taxon>
    </lineage>
</organism>
<protein>
    <submittedName>
        <fullName evidence="1">Uncharacterized protein</fullName>
    </submittedName>
</protein>
<proteinExistence type="predicted"/>
<gene>
    <name evidence="1" type="ORF">LL038_18560</name>
</gene>
<sequence>MIIDFSSKQKKNIRYIHKSVLVGRKGQERYRVMIMLENKNTGIKVPHPLTEFLSNYNHLEHSSVIQKANYVIPFLNYIFFNDNQSYKLKSLSDITFEHGVDFLNDFSKGNIGRNIPNRDTVKIAEKVLTQFYEFLLEKKLLNNSQIMLLCTAEFYHQNKGWIKYKKSPFKGVCYPRNKRSNKLSSIPMELVIAFIDIAIIETPDIVLGIYFQLFGGLRVSEAINLSKNCIELIGPNGIYGMNLDLKKRYFRKNIVNNNGKGGVKKPRLQYIMPIGSILPKLYARHLEIYHKNKNHEALFINRNNEAMSVCSYYDKFNRLKKAFINSLVKSENPQLKSYAIVLLSKKWSTHIGRGTFSKLVADYTKNPTELAVMRGDTAYESALPYIQGSFGVQKAIEKVMSNFYSDLLNTK</sequence>
<dbReference type="AlphaFoldDB" id="A0AA47EHR5"/>
<dbReference type="EMBL" id="CP086239">
    <property type="protein sequence ID" value="WAG59614.1"/>
    <property type="molecule type" value="Genomic_DNA"/>
</dbReference>
<reference evidence="1" key="1">
    <citation type="submission" date="2021-11" db="EMBL/GenBank/DDBJ databases">
        <title>Clostridia strains as spoilage organisms.</title>
        <authorList>
            <person name="Wambui J."/>
            <person name="Stevens M.J.A."/>
            <person name="Stephan R."/>
        </authorList>
    </citation>
    <scope>NUCLEOTIDE SEQUENCE</scope>
    <source>
        <strain evidence="1">CF009</strain>
    </source>
</reference>
<evidence type="ECO:0000313" key="2">
    <source>
        <dbReference type="Proteomes" id="UP001164733"/>
    </source>
</evidence>